<proteinExistence type="inferred from homology"/>
<dbReference type="Pfam" id="PF00171">
    <property type="entry name" value="Aldedh"/>
    <property type="match status" value="1"/>
</dbReference>
<sequence>MRSYGSYIAGQDVPADKWVHCLRASAVLDDMLPQLSLKRDLDRGRRHDGDEHASVLARCAVADDTVVERAIQAAAAAAPAWGATPLEVRLRVVHRLHEELRRRHDEVVEVLVQEGHPRALAEWELAGCLHGTSPETVGLCAEQMHREYEDPHRRLLVVRKPDGVVALSPPQNAAAVNSLLGVPALAAGNALVVKAPRGSPYGVMFVLREIVAPILDEVGAPPGTLNIVCGPPKRILDQFLASPLVNDIFYFGSSELGIPLGEEAVRRGKKPILELAGNDGCVVWHDADLDRAAEALTESFFGSGQICMVPNYVVAHPDIADRLLARLISHARKIRPGYPEDPDVLLSPVLKSDQFARYVEQATECGAEVLAGGNRMELDGSISSTGLFVEPTILRVDGLARARTVWAVARETFFPLLPVVVPETDRGDGLLDDVIDFLNANEYSLRNSVWAGDESTVDQFVARVHNGGLLKINDSHIGFVPYLSTHGGAGLTGGPLGESNYPMLRTSHLQGISIGRDVQPRRAALASPLRAEREGLAA</sequence>
<comment type="similarity">
    <text evidence="1">Belongs to the aldehyde dehydrogenase family.</text>
</comment>
<dbReference type="InterPro" id="IPR016162">
    <property type="entry name" value="Ald_DH_N"/>
</dbReference>
<feature type="domain" description="Aldehyde dehydrogenase" evidence="4">
    <location>
        <begin position="53"/>
        <end position="493"/>
    </location>
</feature>
<dbReference type="PANTHER" id="PTHR42986">
    <property type="entry name" value="BENZALDEHYDE DEHYDROGENASE YFMT"/>
    <property type="match status" value="1"/>
</dbReference>
<evidence type="ECO:0000256" key="2">
    <source>
        <dbReference type="ARBA" id="ARBA00023002"/>
    </source>
</evidence>
<dbReference type="InterPro" id="IPR015590">
    <property type="entry name" value="Aldehyde_DH_dom"/>
</dbReference>
<dbReference type="RefSeq" id="WP_196925855.1">
    <property type="nucleotide sequence ID" value="NZ_JADOTX010000001.1"/>
</dbReference>
<keyword evidence="3" id="KW-0520">NAD</keyword>
<accession>A0ABS0JCC1</accession>
<dbReference type="SUPFAM" id="SSF53720">
    <property type="entry name" value="ALDH-like"/>
    <property type="match status" value="1"/>
</dbReference>
<name>A0ABS0JCC1_9ACTN</name>
<organism evidence="5 6">
    <name type="scientific">Micromonospora ureilytica</name>
    <dbReference type="NCBI Taxonomy" id="709868"/>
    <lineage>
        <taxon>Bacteria</taxon>
        <taxon>Bacillati</taxon>
        <taxon>Actinomycetota</taxon>
        <taxon>Actinomycetes</taxon>
        <taxon>Micromonosporales</taxon>
        <taxon>Micromonosporaceae</taxon>
        <taxon>Micromonospora</taxon>
    </lineage>
</organism>
<gene>
    <name evidence="5" type="ORF">IW248_000987</name>
</gene>
<dbReference type="EMBL" id="JADOTX010000001">
    <property type="protein sequence ID" value="MBG6064700.1"/>
    <property type="molecule type" value="Genomic_DNA"/>
</dbReference>
<evidence type="ECO:0000259" key="4">
    <source>
        <dbReference type="Pfam" id="PF00171"/>
    </source>
</evidence>
<evidence type="ECO:0000256" key="1">
    <source>
        <dbReference type="ARBA" id="ARBA00009986"/>
    </source>
</evidence>
<evidence type="ECO:0000256" key="3">
    <source>
        <dbReference type="ARBA" id="ARBA00023027"/>
    </source>
</evidence>
<evidence type="ECO:0000313" key="6">
    <source>
        <dbReference type="Proteomes" id="UP000614915"/>
    </source>
</evidence>
<dbReference type="InterPro" id="IPR016163">
    <property type="entry name" value="Ald_DH_C"/>
</dbReference>
<protein>
    <submittedName>
        <fullName evidence="5">Acyl-CoA reductase-like NAD-dependent aldehyde dehydrogenase</fullName>
    </submittedName>
</protein>
<dbReference type="Gene3D" id="3.40.605.10">
    <property type="entry name" value="Aldehyde Dehydrogenase, Chain A, domain 1"/>
    <property type="match status" value="1"/>
</dbReference>
<dbReference type="Gene3D" id="3.40.309.10">
    <property type="entry name" value="Aldehyde Dehydrogenase, Chain A, domain 2"/>
    <property type="match status" value="1"/>
</dbReference>
<reference evidence="5 6" key="1">
    <citation type="submission" date="2020-11" db="EMBL/GenBank/DDBJ databases">
        <title>Sequencing the genomes of 1000 actinobacteria strains.</title>
        <authorList>
            <person name="Klenk H.-P."/>
        </authorList>
    </citation>
    <scope>NUCLEOTIDE SEQUENCE [LARGE SCALE GENOMIC DNA]</scope>
    <source>
        <strain evidence="5 6">DSM 101692</strain>
    </source>
</reference>
<keyword evidence="6" id="KW-1185">Reference proteome</keyword>
<dbReference type="Proteomes" id="UP000614915">
    <property type="component" value="Unassembled WGS sequence"/>
</dbReference>
<evidence type="ECO:0000313" key="5">
    <source>
        <dbReference type="EMBL" id="MBG6064700.1"/>
    </source>
</evidence>
<comment type="caution">
    <text evidence="5">The sequence shown here is derived from an EMBL/GenBank/DDBJ whole genome shotgun (WGS) entry which is preliminary data.</text>
</comment>
<dbReference type="PANTHER" id="PTHR42986:SF1">
    <property type="entry name" value="BENZALDEHYDE DEHYDROGENASE YFMT"/>
    <property type="match status" value="1"/>
</dbReference>
<keyword evidence="2" id="KW-0560">Oxidoreductase</keyword>
<dbReference type="InterPro" id="IPR016161">
    <property type="entry name" value="Ald_DH/histidinol_DH"/>
</dbReference>